<dbReference type="Proteomes" id="UP000011939">
    <property type="component" value="Unassembled WGS sequence"/>
</dbReference>
<accession>M5IRQ8</accession>
<dbReference type="AlphaFoldDB" id="M5IRQ8"/>
<evidence type="ECO:0000256" key="1">
    <source>
        <dbReference type="SAM" id="MobiDB-lite"/>
    </source>
</evidence>
<evidence type="ECO:0000313" key="2">
    <source>
        <dbReference type="EMBL" id="EKU11956.1"/>
    </source>
</evidence>
<protein>
    <submittedName>
        <fullName evidence="2">Uncharacterized protein</fullName>
    </submittedName>
</protein>
<sequence>MIKKEKNKNSNHPSPPRHPKLGHKQTPATRGSQRAAAL</sequence>
<evidence type="ECO:0000313" key="3">
    <source>
        <dbReference type="Proteomes" id="UP000011939"/>
    </source>
</evidence>
<feature type="region of interest" description="Disordered" evidence="1">
    <location>
        <begin position="1"/>
        <end position="38"/>
    </location>
</feature>
<organism evidence="2 3">
    <name type="scientific">Campylobacter showae CSUNSWCD</name>
    <dbReference type="NCBI Taxonomy" id="1244083"/>
    <lineage>
        <taxon>Bacteria</taxon>
        <taxon>Pseudomonadati</taxon>
        <taxon>Campylobacterota</taxon>
        <taxon>Epsilonproteobacteria</taxon>
        <taxon>Campylobacterales</taxon>
        <taxon>Campylobacteraceae</taxon>
        <taxon>Campylobacter</taxon>
    </lineage>
</organism>
<name>M5IRQ8_9BACT</name>
<dbReference type="EMBL" id="AMZQ01000002">
    <property type="protein sequence ID" value="EKU11956.1"/>
    <property type="molecule type" value="Genomic_DNA"/>
</dbReference>
<comment type="caution">
    <text evidence="2">The sequence shown here is derived from an EMBL/GenBank/DDBJ whole genome shotgun (WGS) entry which is preliminary data.</text>
</comment>
<gene>
    <name evidence="2" type="ORF">CSUNSWCD_1280</name>
</gene>
<reference evidence="2 3" key="1">
    <citation type="journal article" date="2013" name="Genome Announc.">
        <title>Genome Sequence of Campylobacter showae UNSWCD, Isolated from a Patient with Crohn's Disease.</title>
        <authorList>
            <person name="Tay A.P."/>
            <person name="Kaakoush N.O."/>
            <person name="Deshpande N.P."/>
            <person name="Chen Z."/>
            <person name="Mitchell H."/>
            <person name="Wilkins M.R."/>
        </authorList>
    </citation>
    <scope>NUCLEOTIDE SEQUENCE [LARGE SCALE GENOMIC DNA]</scope>
    <source>
        <strain evidence="2 3">CSUNSWCD</strain>
    </source>
</reference>
<dbReference type="STRING" id="1244083.CSUNSWCD_1280"/>
<dbReference type="PATRIC" id="fig|1244083.3.peg.654"/>
<proteinExistence type="predicted"/>